<keyword evidence="2" id="KW-0732">Signal</keyword>
<keyword evidence="1" id="KW-0812">Transmembrane</keyword>
<evidence type="ECO:0000256" key="1">
    <source>
        <dbReference type="SAM" id="Phobius"/>
    </source>
</evidence>
<proteinExistence type="predicted"/>
<name>A0A7R9ZJE9_9STRA</name>
<sequence>MFKFNFFLCALLVAAAQAFAPALPVRSAFVAKESVALSMAEDTYWEGEYPPSSVLGPIMSKMPSATLGLLSIFFLGACGYSCFESGVLQQQPGAIADGSWVKWYYVLAGFGGPLAWGTHVAAWIQRKNGM</sequence>
<evidence type="ECO:0000256" key="2">
    <source>
        <dbReference type="SAM" id="SignalP"/>
    </source>
</evidence>
<dbReference type="AlphaFoldDB" id="A0A7R9ZJE9"/>
<keyword evidence="1" id="KW-1133">Transmembrane helix</keyword>
<keyword evidence="1" id="KW-0472">Membrane</keyword>
<feature type="chain" id="PRO_5030688782" evidence="2">
    <location>
        <begin position="19"/>
        <end position="130"/>
    </location>
</feature>
<protein>
    <submittedName>
        <fullName evidence="3">Uncharacterized protein</fullName>
    </submittedName>
</protein>
<feature type="transmembrane region" description="Helical" evidence="1">
    <location>
        <begin position="65"/>
        <end position="83"/>
    </location>
</feature>
<organism evidence="3">
    <name type="scientific">Craspedostauros australis</name>
    <dbReference type="NCBI Taxonomy" id="1486917"/>
    <lineage>
        <taxon>Eukaryota</taxon>
        <taxon>Sar</taxon>
        <taxon>Stramenopiles</taxon>
        <taxon>Ochrophyta</taxon>
        <taxon>Bacillariophyta</taxon>
        <taxon>Bacillariophyceae</taxon>
        <taxon>Bacillariophycidae</taxon>
        <taxon>Naviculales</taxon>
        <taxon>Naviculaceae</taxon>
        <taxon>Craspedostauros</taxon>
    </lineage>
</organism>
<reference evidence="3" key="1">
    <citation type="submission" date="2021-01" db="EMBL/GenBank/DDBJ databases">
        <authorList>
            <person name="Corre E."/>
            <person name="Pelletier E."/>
            <person name="Niang G."/>
            <person name="Scheremetjew M."/>
            <person name="Finn R."/>
            <person name="Kale V."/>
            <person name="Holt S."/>
            <person name="Cochrane G."/>
            <person name="Meng A."/>
            <person name="Brown T."/>
            <person name="Cohen L."/>
        </authorList>
    </citation>
    <scope>NUCLEOTIDE SEQUENCE</scope>
    <source>
        <strain evidence="3">CCMP3328</strain>
    </source>
</reference>
<dbReference type="EMBL" id="HBEF01005539">
    <property type="protein sequence ID" value="CAD8331336.1"/>
    <property type="molecule type" value="Transcribed_RNA"/>
</dbReference>
<feature type="transmembrane region" description="Helical" evidence="1">
    <location>
        <begin position="103"/>
        <end position="124"/>
    </location>
</feature>
<evidence type="ECO:0000313" key="3">
    <source>
        <dbReference type="EMBL" id="CAD8331336.1"/>
    </source>
</evidence>
<accession>A0A7R9ZJE9</accession>
<gene>
    <name evidence="3" type="ORF">CAUS1442_LOCUS3435</name>
</gene>
<feature type="signal peptide" evidence="2">
    <location>
        <begin position="1"/>
        <end position="18"/>
    </location>
</feature>